<proteinExistence type="predicted"/>
<sequence length="114" mass="12006">MLQDMGLGMDGIRDAAATATPTATAWFLIVSTGMTVSLMLDNGLSRFPPSSKVVGRQKARISDLPADQRVCVNMCMCGVHDSADVPHLYIHTILRASLATATATAPAHAAHADE</sequence>
<name>A0A9N9Q442_9HELO</name>
<dbReference type="EMBL" id="CAJVRM010000291">
    <property type="protein sequence ID" value="CAG8978990.1"/>
    <property type="molecule type" value="Genomic_DNA"/>
</dbReference>
<evidence type="ECO:0000313" key="2">
    <source>
        <dbReference type="Proteomes" id="UP000701801"/>
    </source>
</evidence>
<evidence type="ECO:0000313" key="1">
    <source>
        <dbReference type="EMBL" id="CAG8978990.1"/>
    </source>
</evidence>
<gene>
    <name evidence="1" type="ORF">HYALB_00011034</name>
</gene>
<organism evidence="1 2">
    <name type="scientific">Hymenoscyphus albidus</name>
    <dbReference type="NCBI Taxonomy" id="595503"/>
    <lineage>
        <taxon>Eukaryota</taxon>
        <taxon>Fungi</taxon>
        <taxon>Dikarya</taxon>
        <taxon>Ascomycota</taxon>
        <taxon>Pezizomycotina</taxon>
        <taxon>Leotiomycetes</taxon>
        <taxon>Helotiales</taxon>
        <taxon>Helotiaceae</taxon>
        <taxon>Hymenoscyphus</taxon>
    </lineage>
</organism>
<keyword evidence="2" id="KW-1185">Reference proteome</keyword>
<accession>A0A9N9Q442</accession>
<comment type="caution">
    <text evidence="1">The sequence shown here is derived from an EMBL/GenBank/DDBJ whole genome shotgun (WGS) entry which is preliminary data.</text>
</comment>
<protein>
    <submittedName>
        <fullName evidence="1">Uncharacterized protein</fullName>
    </submittedName>
</protein>
<reference evidence="1" key="1">
    <citation type="submission" date="2021-07" db="EMBL/GenBank/DDBJ databases">
        <authorList>
            <person name="Durling M."/>
        </authorList>
    </citation>
    <scope>NUCLEOTIDE SEQUENCE</scope>
</reference>
<dbReference type="Proteomes" id="UP000701801">
    <property type="component" value="Unassembled WGS sequence"/>
</dbReference>
<dbReference type="OrthoDB" id="10440059at2759"/>
<dbReference type="AlphaFoldDB" id="A0A9N9Q442"/>